<dbReference type="RefSeq" id="WP_090853174.1">
    <property type="nucleotide sequence ID" value="NZ_FMZM01000003.1"/>
</dbReference>
<dbReference type="STRING" id="1045774.SAMN05421872_103362"/>
<name>A0A1G6NUJ2_9ACTN</name>
<organism evidence="1 2">
    <name type="scientific">Nocardioides lianchengensis</name>
    <dbReference type="NCBI Taxonomy" id="1045774"/>
    <lineage>
        <taxon>Bacteria</taxon>
        <taxon>Bacillati</taxon>
        <taxon>Actinomycetota</taxon>
        <taxon>Actinomycetes</taxon>
        <taxon>Propionibacteriales</taxon>
        <taxon>Nocardioidaceae</taxon>
        <taxon>Nocardioides</taxon>
    </lineage>
</organism>
<proteinExistence type="predicted"/>
<dbReference type="InterPro" id="IPR008930">
    <property type="entry name" value="Terpenoid_cyclase/PrenylTrfase"/>
</dbReference>
<sequence>MNRTTARGTAAVTGAVLALGLGLSAPGAQAAPIPAPAGSDPAPAAAGARYLAAQPGADSLVKTFYVYPEGNPPQSYTDYGLTVDLGFALDAVGSQGAKLTAVTDALVANIGNYAFSGGARAKLASFLVAQGRTGASITELVTALEGNVSEEAGIVGRLVDADPNDYNSPLTQAYAASALDLAGSDEAAAARTFLLAQQCDEGFFRQDFSAKDAADQTCDGAATTTPSVDSTGLAVLMLQSQKDEPVVAAAIESAVAWLISQQADNGSFGGNANSTGLAGWAMGVAGATDYAADAASWLRAHQLANAGACVPFATKDSGAVTLDDLGFANAKAGALDAVDNSVATRASTQAVPALLWADGGNAMGKPSVDATAKLVRAGSQQPVTLTGAPGDTLCVSAAGARTLVTLPATGTARSTVTLPARTARTAVSVVDAGGQTASVTIRGLAGLKVRFATATKVRKGKRVVVKVRGLAAGESITVAFRGKKVVTTKANASGRKTVRFRATKLGRAKLVVRGEFANRRGTKVVTVTR</sequence>
<dbReference type="CDD" id="cd00688">
    <property type="entry name" value="ISOPREN_C2_like"/>
    <property type="match status" value="1"/>
</dbReference>
<dbReference type="Gene3D" id="1.50.10.20">
    <property type="match status" value="1"/>
</dbReference>
<keyword evidence="2" id="KW-1185">Reference proteome</keyword>
<dbReference type="SUPFAM" id="SSF48239">
    <property type="entry name" value="Terpenoid cyclases/Protein prenyltransferases"/>
    <property type="match status" value="1"/>
</dbReference>
<accession>A0A1G6NUJ2</accession>
<dbReference type="AlphaFoldDB" id="A0A1G6NUJ2"/>
<reference evidence="1 2" key="1">
    <citation type="submission" date="2016-10" db="EMBL/GenBank/DDBJ databases">
        <authorList>
            <person name="de Groot N.N."/>
        </authorList>
    </citation>
    <scope>NUCLEOTIDE SEQUENCE [LARGE SCALE GENOMIC DNA]</scope>
    <source>
        <strain evidence="1 2">CGMCC 4.6858</strain>
    </source>
</reference>
<dbReference type="EMBL" id="FMZM01000003">
    <property type="protein sequence ID" value="SDC70907.1"/>
    <property type="molecule type" value="Genomic_DNA"/>
</dbReference>
<evidence type="ECO:0000313" key="1">
    <source>
        <dbReference type="EMBL" id="SDC70907.1"/>
    </source>
</evidence>
<gene>
    <name evidence="1" type="ORF">SAMN05421872_103362</name>
</gene>
<protein>
    <recommendedName>
        <fullName evidence="3">Prenyltransferase and squalene oxidase repeat-containing protein</fullName>
    </recommendedName>
</protein>
<evidence type="ECO:0000313" key="2">
    <source>
        <dbReference type="Proteomes" id="UP000199034"/>
    </source>
</evidence>
<dbReference type="Proteomes" id="UP000199034">
    <property type="component" value="Unassembled WGS sequence"/>
</dbReference>
<evidence type="ECO:0008006" key="3">
    <source>
        <dbReference type="Google" id="ProtNLM"/>
    </source>
</evidence>
<dbReference type="OrthoDB" id="4842970at2"/>